<dbReference type="PANTHER" id="PTHR37012:SF2">
    <property type="entry name" value="BZIP DOMAIN-CONTAINING PROTEIN-RELATED"/>
    <property type="match status" value="1"/>
</dbReference>
<gene>
    <name evidence="2" type="ORF">BD289DRAFT_479801</name>
</gene>
<dbReference type="InterPro" id="IPR046347">
    <property type="entry name" value="bZIP_sf"/>
</dbReference>
<dbReference type="PANTHER" id="PTHR37012">
    <property type="entry name" value="B-ZIP TRANSCRIPTION FACTOR (EUROFUNG)-RELATED"/>
    <property type="match status" value="1"/>
</dbReference>
<dbReference type="OrthoDB" id="3535998at2759"/>
<dbReference type="GO" id="GO:0003700">
    <property type="term" value="F:DNA-binding transcription factor activity"/>
    <property type="evidence" value="ECO:0007669"/>
    <property type="project" value="InterPro"/>
</dbReference>
<evidence type="ECO:0000313" key="3">
    <source>
        <dbReference type="Proteomes" id="UP000241462"/>
    </source>
</evidence>
<dbReference type="InParanoid" id="A0A2T3AHZ0"/>
<feature type="compositionally biased region" description="Polar residues" evidence="1">
    <location>
        <begin position="236"/>
        <end position="249"/>
    </location>
</feature>
<dbReference type="FunCoup" id="A0A2T3AHZ0">
    <property type="interactions" value="122"/>
</dbReference>
<evidence type="ECO:0000256" key="1">
    <source>
        <dbReference type="SAM" id="MobiDB-lite"/>
    </source>
</evidence>
<proteinExistence type="predicted"/>
<protein>
    <recommendedName>
        <fullName evidence="4">BZIP domain-containing protein</fullName>
    </recommendedName>
</protein>
<evidence type="ECO:0008006" key="4">
    <source>
        <dbReference type="Google" id="ProtNLM"/>
    </source>
</evidence>
<organism evidence="2 3">
    <name type="scientific">Coniella lustricola</name>
    <dbReference type="NCBI Taxonomy" id="2025994"/>
    <lineage>
        <taxon>Eukaryota</taxon>
        <taxon>Fungi</taxon>
        <taxon>Dikarya</taxon>
        <taxon>Ascomycota</taxon>
        <taxon>Pezizomycotina</taxon>
        <taxon>Sordariomycetes</taxon>
        <taxon>Sordariomycetidae</taxon>
        <taxon>Diaporthales</taxon>
        <taxon>Schizoparmaceae</taxon>
        <taxon>Coniella</taxon>
    </lineage>
</organism>
<dbReference type="Proteomes" id="UP000241462">
    <property type="component" value="Unassembled WGS sequence"/>
</dbReference>
<feature type="compositionally biased region" description="Polar residues" evidence="1">
    <location>
        <begin position="115"/>
        <end position="125"/>
    </location>
</feature>
<dbReference type="AlphaFoldDB" id="A0A2T3AHZ0"/>
<name>A0A2T3AHZ0_9PEZI</name>
<dbReference type="EMBL" id="KZ678387">
    <property type="protein sequence ID" value="PSR99019.1"/>
    <property type="molecule type" value="Genomic_DNA"/>
</dbReference>
<reference evidence="2 3" key="1">
    <citation type="journal article" date="2018" name="Mycol. Prog.">
        <title>Coniella lustricola, a new species from submerged detritus.</title>
        <authorList>
            <person name="Raudabaugh D.B."/>
            <person name="Iturriaga T."/>
            <person name="Carver A."/>
            <person name="Mondo S."/>
            <person name="Pangilinan J."/>
            <person name="Lipzen A."/>
            <person name="He G."/>
            <person name="Amirebrahimi M."/>
            <person name="Grigoriev I.V."/>
            <person name="Miller A.N."/>
        </authorList>
    </citation>
    <scope>NUCLEOTIDE SEQUENCE [LARGE SCALE GENOMIC DNA]</scope>
    <source>
        <strain evidence="2 3">B22-T-1</strain>
    </source>
</reference>
<accession>A0A2T3AHZ0</accession>
<dbReference type="Gene3D" id="1.20.5.170">
    <property type="match status" value="1"/>
</dbReference>
<feature type="region of interest" description="Disordered" evidence="1">
    <location>
        <begin position="207"/>
        <end position="249"/>
    </location>
</feature>
<feature type="region of interest" description="Disordered" evidence="1">
    <location>
        <begin position="99"/>
        <end position="125"/>
    </location>
</feature>
<feature type="compositionally biased region" description="Basic and acidic residues" evidence="1">
    <location>
        <begin position="35"/>
        <end position="53"/>
    </location>
</feature>
<feature type="region of interest" description="Disordered" evidence="1">
    <location>
        <begin position="1"/>
        <end position="53"/>
    </location>
</feature>
<keyword evidence="3" id="KW-1185">Reference proteome</keyword>
<feature type="compositionally biased region" description="Polar residues" evidence="1">
    <location>
        <begin position="25"/>
        <end position="34"/>
    </location>
</feature>
<evidence type="ECO:0000313" key="2">
    <source>
        <dbReference type="EMBL" id="PSR99019.1"/>
    </source>
</evidence>
<dbReference type="SUPFAM" id="SSF57959">
    <property type="entry name" value="Leucine zipper domain"/>
    <property type="match status" value="1"/>
</dbReference>
<sequence>MERDHPRTSSSSSGEHKTTKRKGTRSVSSLTPSQLERKRANDREAQRAIRARTKDRIDQLESEVKRLRSITDRDIEWQRMLRRLQLLEEENKALKSGLHISPSEAYNPFDDGHSSLHSSPVDNRSHTYSHSIRAASDPYPSYTNMPTPAPEAWESTIPVTVPTSVSSPASCAAEDYGRFPVSVLNPAVSAPMIDSIAAPTSVPYHGGNNNPVDFDSGVESSDHNYQTRPTSRHHTPTSQQYPIHSQSMQQQSWPQTYSSIYVDSGYPTLP</sequence>
<dbReference type="CDD" id="cd14688">
    <property type="entry name" value="bZIP_YAP"/>
    <property type="match status" value="1"/>
</dbReference>